<keyword evidence="3" id="KW-1185">Reference proteome</keyword>
<feature type="compositionally biased region" description="Polar residues" evidence="1">
    <location>
        <begin position="188"/>
        <end position="209"/>
    </location>
</feature>
<proteinExistence type="predicted"/>
<name>A0A4Z2GAU7_9TELE</name>
<dbReference type="AlphaFoldDB" id="A0A4Z2GAU7"/>
<organism evidence="2 3">
    <name type="scientific">Liparis tanakae</name>
    <name type="common">Tanaka's snailfish</name>
    <dbReference type="NCBI Taxonomy" id="230148"/>
    <lineage>
        <taxon>Eukaryota</taxon>
        <taxon>Metazoa</taxon>
        <taxon>Chordata</taxon>
        <taxon>Craniata</taxon>
        <taxon>Vertebrata</taxon>
        <taxon>Euteleostomi</taxon>
        <taxon>Actinopterygii</taxon>
        <taxon>Neopterygii</taxon>
        <taxon>Teleostei</taxon>
        <taxon>Neoteleostei</taxon>
        <taxon>Acanthomorphata</taxon>
        <taxon>Eupercaria</taxon>
        <taxon>Perciformes</taxon>
        <taxon>Cottioidei</taxon>
        <taxon>Cottales</taxon>
        <taxon>Liparidae</taxon>
        <taxon>Liparis</taxon>
    </lineage>
</organism>
<comment type="caution">
    <text evidence="2">The sequence shown here is derived from an EMBL/GenBank/DDBJ whole genome shotgun (WGS) entry which is preliminary data.</text>
</comment>
<feature type="region of interest" description="Disordered" evidence="1">
    <location>
        <begin position="117"/>
        <end position="139"/>
    </location>
</feature>
<evidence type="ECO:0000256" key="1">
    <source>
        <dbReference type="SAM" id="MobiDB-lite"/>
    </source>
</evidence>
<evidence type="ECO:0000313" key="2">
    <source>
        <dbReference type="EMBL" id="TNN50736.1"/>
    </source>
</evidence>
<protein>
    <submittedName>
        <fullName evidence="2">Uncharacterized protein</fullName>
    </submittedName>
</protein>
<gene>
    <name evidence="2" type="ORF">EYF80_039057</name>
</gene>
<sequence length="326" mass="35112">MQVTEPYLLNSPWMTSMTCVAGKASNTCLSSVRAPGALTPPPRDPNAIGENIWENLADLPDGRPTCPPLARGSSRVLRSLAARPPDGFAGMCVPHVRSETEDMAAGALSDRMESITYARRRDPRDSESSGPARFCPGDNDCDPKSRGIGFLNGLNVVYLTENNGDKENKAGGARRRYRTPNKRPLTSPEGSNLLSRATTTTSPRGSGAQLNKDTLLSVSAHYLKTAFLIFRPLRTPDGPRVCSPVIPSNGEPPRWIELQNAADGLNFYSRFIFCARPLSDKTTELSGRPSLPPFHPPHILFTSSPGSLMSCPCGGVGRPGWAGVSH</sequence>
<feature type="region of interest" description="Disordered" evidence="1">
    <location>
        <begin position="163"/>
        <end position="209"/>
    </location>
</feature>
<accession>A0A4Z2GAU7</accession>
<dbReference type="EMBL" id="SRLO01000607">
    <property type="protein sequence ID" value="TNN50736.1"/>
    <property type="molecule type" value="Genomic_DNA"/>
</dbReference>
<evidence type="ECO:0000313" key="3">
    <source>
        <dbReference type="Proteomes" id="UP000314294"/>
    </source>
</evidence>
<dbReference type="Proteomes" id="UP000314294">
    <property type="component" value="Unassembled WGS sequence"/>
</dbReference>
<feature type="compositionally biased region" description="Basic residues" evidence="1">
    <location>
        <begin position="172"/>
        <end position="181"/>
    </location>
</feature>
<reference evidence="2 3" key="1">
    <citation type="submission" date="2019-03" db="EMBL/GenBank/DDBJ databases">
        <title>First draft genome of Liparis tanakae, snailfish: a comprehensive survey of snailfish specific genes.</title>
        <authorList>
            <person name="Kim W."/>
            <person name="Song I."/>
            <person name="Jeong J.-H."/>
            <person name="Kim D."/>
            <person name="Kim S."/>
            <person name="Ryu S."/>
            <person name="Song J.Y."/>
            <person name="Lee S.K."/>
        </authorList>
    </citation>
    <scope>NUCLEOTIDE SEQUENCE [LARGE SCALE GENOMIC DNA]</scope>
    <source>
        <tissue evidence="2">Muscle</tissue>
    </source>
</reference>